<keyword evidence="3" id="KW-1185">Reference proteome</keyword>
<comment type="caution">
    <text evidence="2">The sequence shown here is derived from an EMBL/GenBank/DDBJ whole genome shotgun (WGS) entry which is preliminary data.</text>
</comment>
<reference evidence="2 3" key="2">
    <citation type="journal article" date="2023" name="Mol. Biol. Evol.">
        <title>Genomics of Secondarily Temperate Adaptation in the Only Non-Antarctic Icefish.</title>
        <authorList>
            <person name="Rivera-Colon A.G."/>
            <person name="Rayamajhi N."/>
            <person name="Minhas B.F."/>
            <person name="Madrigal G."/>
            <person name="Bilyk K.T."/>
            <person name="Yoon V."/>
            <person name="Hune M."/>
            <person name="Gregory S."/>
            <person name="Cheng C.H.C."/>
            <person name="Catchen J.M."/>
        </authorList>
    </citation>
    <scope>NUCLEOTIDE SEQUENCE [LARGE SCALE GENOMIC DNA]</scope>
    <source>
        <strain evidence="2">JMC-PN-2008</strain>
    </source>
</reference>
<proteinExistence type="predicted"/>
<evidence type="ECO:0000256" key="1">
    <source>
        <dbReference type="SAM" id="Phobius"/>
    </source>
</evidence>
<dbReference type="Proteomes" id="UP001346869">
    <property type="component" value="Unassembled WGS sequence"/>
</dbReference>
<dbReference type="EMBL" id="JAUZQC010000021">
    <property type="protein sequence ID" value="KAK5851677.1"/>
    <property type="molecule type" value="Genomic_DNA"/>
</dbReference>
<dbReference type="AlphaFoldDB" id="A0AAN7WZF5"/>
<sequence length="231" mass="24922">MQAGYQVTSITPLQIPPTPETSLFQAIINPKRGMEEPLQTPRPPGTCSSPGAAGRSCWSLDARVAVLLVTLAGALMLLLLYKLLQLRHRLSIARARHALEYYSFYHSATYTLKQPASCQELPDKNGITATPPIQTVTLVTPTVIPPPLPLPPPPTLPTPLLHTPLSLTPTPSVLAFPVPLPGTHTTPPSPHLSWGACSDADIYSRIGAFRPSRLSSLSNHSKVILFEHSSL</sequence>
<name>A0AAN7WZF5_ELEMC</name>
<organism evidence="2 3">
    <name type="scientific">Eleginops maclovinus</name>
    <name type="common">Patagonian blennie</name>
    <name type="synonym">Eleginus maclovinus</name>
    <dbReference type="NCBI Taxonomy" id="56733"/>
    <lineage>
        <taxon>Eukaryota</taxon>
        <taxon>Metazoa</taxon>
        <taxon>Chordata</taxon>
        <taxon>Craniata</taxon>
        <taxon>Vertebrata</taxon>
        <taxon>Euteleostomi</taxon>
        <taxon>Actinopterygii</taxon>
        <taxon>Neopterygii</taxon>
        <taxon>Teleostei</taxon>
        <taxon>Neoteleostei</taxon>
        <taxon>Acanthomorphata</taxon>
        <taxon>Eupercaria</taxon>
        <taxon>Perciformes</taxon>
        <taxon>Notothenioidei</taxon>
        <taxon>Eleginopidae</taxon>
        <taxon>Eleginops</taxon>
    </lineage>
</organism>
<evidence type="ECO:0000313" key="2">
    <source>
        <dbReference type="EMBL" id="KAK5851677.1"/>
    </source>
</evidence>
<keyword evidence="1" id="KW-0812">Transmembrane</keyword>
<feature type="transmembrane region" description="Helical" evidence="1">
    <location>
        <begin position="64"/>
        <end position="84"/>
    </location>
</feature>
<reference evidence="2 3" key="1">
    <citation type="journal article" date="2023" name="Genes (Basel)">
        <title>Chromosome-Level Genome Assembly and Circadian Gene Repertoire of the Patagonia Blennie Eleginops maclovinus-The Closest Ancestral Proxy of Antarctic Cryonotothenioids.</title>
        <authorList>
            <person name="Cheng C.C."/>
            <person name="Rivera-Colon A.G."/>
            <person name="Minhas B.F."/>
            <person name="Wilson L."/>
            <person name="Rayamajhi N."/>
            <person name="Vargas-Chacoff L."/>
            <person name="Catchen J.M."/>
        </authorList>
    </citation>
    <scope>NUCLEOTIDE SEQUENCE [LARGE SCALE GENOMIC DNA]</scope>
    <source>
        <strain evidence="2">JMC-PN-2008</strain>
    </source>
</reference>
<protein>
    <submittedName>
        <fullName evidence="2">Uncharacterized protein</fullName>
    </submittedName>
</protein>
<keyword evidence="1" id="KW-1133">Transmembrane helix</keyword>
<evidence type="ECO:0000313" key="3">
    <source>
        <dbReference type="Proteomes" id="UP001346869"/>
    </source>
</evidence>
<gene>
    <name evidence="2" type="ORF">PBY51_023214</name>
</gene>
<keyword evidence="1" id="KW-0472">Membrane</keyword>
<accession>A0AAN7WZF5</accession>